<organism evidence="1 2">
    <name type="scientific">Aspergillus carbonarius (strain ITEM 5010)</name>
    <dbReference type="NCBI Taxonomy" id="602072"/>
    <lineage>
        <taxon>Eukaryota</taxon>
        <taxon>Fungi</taxon>
        <taxon>Dikarya</taxon>
        <taxon>Ascomycota</taxon>
        <taxon>Pezizomycotina</taxon>
        <taxon>Eurotiomycetes</taxon>
        <taxon>Eurotiomycetidae</taxon>
        <taxon>Eurotiales</taxon>
        <taxon>Aspergillaceae</taxon>
        <taxon>Aspergillus</taxon>
        <taxon>Aspergillus subgen. Circumdati</taxon>
    </lineage>
</organism>
<dbReference type="Proteomes" id="UP000188318">
    <property type="component" value="Unassembled WGS sequence"/>
</dbReference>
<sequence length="358" mass="39681">MVAHARARISPSTHASSLLDSGLDDIKVPSLEPLSQIKTLSIVEPSINKTPSIATVARLLMDQHVDNLPIPVLEPQRVSNRFCATSTTSVGFPRLTRQVHVKKQPFDDINTPAPVPWDGKIRWALRGCSVFDNIDDEIDALLYRPNLITQESPADLWVFQYGLRYLPAKDERDVYRAITIENLPSDVTMKQVLPLIHGEIYSAHLLDTVPITGYSTAFVTFVSQTDTLSFLKSSGGQLVVGAAQARVTLVPTPTYPMTAAMTRLVRNEGCTRCVCVSGLRETLKREVHRVLGKSPHTNYVERIEDGEVVGEVNIRFHSIKVAIAAHGLLKSHPSFGVCKFRFLKGTRPTARPDIGIWE</sequence>
<dbReference type="VEuPathDB" id="FungiDB:ASPCADRAFT_168573"/>
<dbReference type="EMBL" id="KV907499">
    <property type="protein sequence ID" value="OOF95853.1"/>
    <property type="molecule type" value="Genomic_DNA"/>
</dbReference>
<evidence type="ECO:0000313" key="1">
    <source>
        <dbReference type="EMBL" id="OOF95853.1"/>
    </source>
</evidence>
<accession>A0A1R3RN05</accession>
<dbReference type="STRING" id="602072.A0A1R3RN05"/>
<evidence type="ECO:0008006" key="3">
    <source>
        <dbReference type="Google" id="ProtNLM"/>
    </source>
</evidence>
<keyword evidence="2" id="KW-1185">Reference proteome</keyword>
<dbReference type="OMA" id="IRWAIEG"/>
<reference evidence="2" key="1">
    <citation type="journal article" date="2017" name="Genome Biol.">
        <title>Comparative genomics reveals high biological diversity and specific adaptations in the industrially and medically important fungal genus Aspergillus.</title>
        <authorList>
            <person name="de Vries R.P."/>
            <person name="Riley R."/>
            <person name="Wiebenga A."/>
            <person name="Aguilar-Osorio G."/>
            <person name="Amillis S."/>
            <person name="Uchima C.A."/>
            <person name="Anderluh G."/>
            <person name="Asadollahi M."/>
            <person name="Askin M."/>
            <person name="Barry K."/>
            <person name="Battaglia E."/>
            <person name="Bayram O."/>
            <person name="Benocci T."/>
            <person name="Braus-Stromeyer S.A."/>
            <person name="Caldana C."/>
            <person name="Canovas D."/>
            <person name="Cerqueira G.C."/>
            <person name="Chen F."/>
            <person name="Chen W."/>
            <person name="Choi C."/>
            <person name="Clum A."/>
            <person name="Dos Santos R.A."/>
            <person name="Damasio A.R."/>
            <person name="Diallinas G."/>
            <person name="Emri T."/>
            <person name="Fekete E."/>
            <person name="Flipphi M."/>
            <person name="Freyberg S."/>
            <person name="Gallo A."/>
            <person name="Gournas C."/>
            <person name="Habgood R."/>
            <person name="Hainaut M."/>
            <person name="Harispe M.L."/>
            <person name="Henrissat B."/>
            <person name="Hilden K.S."/>
            <person name="Hope R."/>
            <person name="Hossain A."/>
            <person name="Karabika E."/>
            <person name="Karaffa L."/>
            <person name="Karanyi Z."/>
            <person name="Krasevec N."/>
            <person name="Kuo A."/>
            <person name="Kusch H."/>
            <person name="LaButti K."/>
            <person name="Lagendijk E.L."/>
            <person name="Lapidus A."/>
            <person name="Levasseur A."/>
            <person name="Lindquist E."/>
            <person name="Lipzen A."/>
            <person name="Logrieco A.F."/>
            <person name="MacCabe A."/>
            <person name="Maekelae M.R."/>
            <person name="Malavazi I."/>
            <person name="Melin P."/>
            <person name="Meyer V."/>
            <person name="Mielnichuk N."/>
            <person name="Miskei M."/>
            <person name="Molnar A.P."/>
            <person name="Mule G."/>
            <person name="Ngan C.Y."/>
            <person name="Orejas M."/>
            <person name="Orosz E."/>
            <person name="Ouedraogo J.P."/>
            <person name="Overkamp K.M."/>
            <person name="Park H.-S."/>
            <person name="Perrone G."/>
            <person name="Piumi F."/>
            <person name="Punt P.J."/>
            <person name="Ram A.F."/>
            <person name="Ramon A."/>
            <person name="Rauscher S."/>
            <person name="Record E."/>
            <person name="Riano-Pachon D.M."/>
            <person name="Robert V."/>
            <person name="Roehrig J."/>
            <person name="Ruller R."/>
            <person name="Salamov A."/>
            <person name="Salih N.S."/>
            <person name="Samson R.A."/>
            <person name="Sandor E."/>
            <person name="Sanguinetti M."/>
            <person name="Schuetze T."/>
            <person name="Sepcic K."/>
            <person name="Shelest E."/>
            <person name="Sherlock G."/>
            <person name="Sophianopoulou V."/>
            <person name="Squina F.M."/>
            <person name="Sun H."/>
            <person name="Susca A."/>
            <person name="Todd R.B."/>
            <person name="Tsang A."/>
            <person name="Unkles S.E."/>
            <person name="van de Wiele N."/>
            <person name="van Rossen-Uffink D."/>
            <person name="Oliveira J.V."/>
            <person name="Vesth T.C."/>
            <person name="Visser J."/>
            <person name="Yu J.-H."/>
            <person name="Zhou M."/>
            <person name="Andersen M.R."/>
            <person name="Archer D.B."/>
            <person name="Baker S.E."/>
            <person name="Benoit I."/>
            <person name="Brakhage A.A."/>
            <person name="Braus G.H."/>
            <person name="Fischer R."/>
            <person name="Frisvad J.C."/>
            <person name="Goldman G.H."/>
            <person name="Houbraken J."/>
            <person name="Oakley B."/>
            <person name="Pocsi I."/>
            <person name="Scazzocchio C."/>
            <person name="Seiboth B."/>
            <person name="vanKuyk P.A."/>
            <person name="Wortman J."/>
            <person name="Dyer P.S."/>
            <person name="Grigoriev I.V."/>
        </authorList>
    </citation>
    <scope>NUCLEOTIDE SEQUENCE [LARGE SCALE GENOMIC DNA]</scope>
    <source>
        <strain evidence="2">ITEM 5010</strain>
    </source>
</reference>
<protein>
    <recommendedName>
        <fullName evidence="3">RRM domain-containing protein</fullName>
    </recommendedName>
</protein>
<evidence type="ECO:0000313" key="2">
    <source>
        <dbReference type="Proteomes" id="UP000188318"/>
    </source>
</evidence>
<gene>
    <name evidence="1" type="ORF">ASPCADRAFT_168573</name>
</gene>
<dbReference type="OrthoDB" id="5244622at2759"/>
<dbReference type="AlphaFoldDB" id="A0A1R3RN05"/>
<proteinExistence type="predicted"/>
<name>A0A1R3RN05_ASPC5</name>